<proteinExistence type="predicted"/>
<evidence type="ECO:0000313" key="1">
    <source>
        <dbReference type="EMBL" id="KAL1530212.1"/>
    </source>
</evidence>
<accession>A0AB34KA00</accession>
<gene>
    <name evidence="1" type="ORF">AB1Y20_001127</name>
</gene>
<protein>
    <submittedName>
        <fullName evidence="1">Uncharacterized protein</fullName>
    </submittedName>
</protein>
<name>A0AB34KA00_PRYPA</name>
<organism evidence="1 2">
    <name type="scientific">Prymnesium parvum</name>
    <name type="common">Toxic golden alga</name>
    <dbReference type="NCBI Taxonomy" id="97485"/>
    <lineage>
        <taxon>Eukaryota</taxon>
        <taxon>Haptista</taxon>
        <taxon>Haptophyta</taxon>
        <taxon>Prymnesiophyceae</taxon>
        <taxon>Prymnesiales</taxon>
        <taxon>Prymnesiaceae</taxon>
        <taxon>Prymnesium</taxon>
    </lineage>
</organism>
<sequence length="227" mass="24197">MLAALALAASFAEPPPRYHACSSYSRSALTIHMLSSPPSLPSGLSQASLTLLSSPNLPRAPQGCALATSRQRGRPTLLRRVPSGSARCRDPRALSLPTEDAVPVLLAAALAGAAGYLQYSVSSGEKGLNAFLMKEKKDNPFYSDSFKAQKPSAPAWFAVRLPSLDFVEVYGQTRNGVTRGEVANTDLSGLYLELDDAIEREDYNLAMQIKARIDGDESSNLGAPGSR</sequence>
<comment type="caution">
    <text evidence="1">The sequence shown here is derived from an EMBL/GenBank/DDBJ whole genome shotgun (WGS) entry which is preliminary data.</text>
</comment>
<evidence type="ECO:0000313" key="2">
    <source>
        <dbReference type="Proteomes" id="UP001515480"/>
    </source>
</evidence>
<reference evidence="1 2" key="1">
    <citation type="journal article" date="2024" name="Science">
        <title>Giant polyketide synthase enzymes in the biosynthesis of giant marine polyether toxins.</title>
        <authorList>
            <person name="Fallon T.R."/>
            <person name="Shende V.V."/>
            <person name="Wierzbicki I.H."/>
            <person name="Pendleton A.L."/>
            <person name="Watervoot N.F."/>
            <person name="Auber R.P."/>
            <person name="Gonzalez D.J."/>
            <person name="Wisecaver J.H."/>
            <person name="Moore B.S."/>
        </authorList>
    </citation>
    <scope>NUCLEOTIDE SEQUENCE [LARGE SCALE GENOMIC DNA]</scope>
    <source>
        <strain evidence="1 2">12B1</strain>
    </source>
</reference>
<keyword evidence="2" id="KW-1185">Reference proteome</keyword>
<dbReference type="AlphaFoldDB" id="A0AB34KA00"/>
<dbReference type="EMBL" id="JBGBPQ010000001">
    <property type="protein sequence ID" value="KAL1530212.1"/>
    <property type="molecule type" value="Genomic_DNA"/>
</dbReference>
<dbReference type="Proteomes" id="UP001515480">
    <property type="component" value="Unassembled WGS sequence"/>
</dbReference>